<evidence type="ECO:0000313" key="5">
    <source>
        <dbReference type="Proteomes" id="UP000747542"/>
    </source>
</evidence>
<dbReference type="InterPro" id="IPR050348">
    <property type="entry name" value="Protein-Tyr_Phosphatase"/>
</dbReference>
<organism evidence="4 5">
    <name type="scientific">Homarus americanus</name>
    <name type="common">American lobster</name>
    <dbReference type="NCBI Taxonomy" id="6706"/>
    <lineage>
        <taxon>Eukaryota</taxon>
        <taxon>Metazoa</taxon>
        <taxon>Ecdysozoa</taxon>
        <taxon>Arthropoda</taxon>
        <taxon>Crustacea</taxon>
        <taxon>Multicrustacea</taxon>
        <taxon>Malacostraca</taxon>
        <taxon>Eumalacostraca</taxon>
        <taxon>Eucarida</taxon>
        <taxon>Decapoda</taxon>
        <taxon>Pleocyemata</taxon>
        <taxon>Astacidea</taxon>
        <taxon>Nephropoidea</taxon>
        <taxon>Nephropidae</taxon>
        <taxon>Homarus</taxon>
    </lineage>
</organism>
<gene>
    <name evidence="4" type="primary">PTPRG-L</name>
    <name evidence="4" type="ORF">Hamer_G010704</name>
</gene>
<feature type="chain" id="PRO_5035272987" evidence="2">
    <location>
        <begin position="21"/>
        <end position="422"/>
    </location>
</feature>
<evidence type="ECO:0000313" key="4">
    <source>
        <dbReference type="EMBL" id="KAG7153392.1"/>
    </source>
</evidence>
<reference evidence="4" key="1">
    <citation type="journal article" date="2021" name="Sci. Adv.">
        <title>The American lobster genome reveals insights on longevity, neural, and immune adaptations.</title>
        <authorList>
            <person name="Polinski J.M."/>
            <person name="Zimin A.V."/>
            <person name="Clark K.F."/>
            <person name="Kohn A.B."/>
            <person name="Sadowski N."/>
            <person name="Timp W."/>
            <person name="Ptitsyn A."/>
            <person name="Khanna P."/>
            <person name="Romanova D.Y."/>
            <person name="Williams P."/>
            <person name="Greenwood S.J."/>
            <person name="Moroz L.L."/>
            <person name="Walt D.R."/>
            <person name="Bodnar A.G."/>
        </authorList>
    </citation>
    <scope>NUCLEOTIDE SEQUENCE</scope>
    <source>
        <strain evidence="4">GMGI-L3</strain>
    </source>
</reference>
<dbReference type="SUPFAM" id="SSF52799">
    <property type="entry name" value="(Phosphotyrosine protein) phosphatases II"/>
    <property type="match status" value="1"/>
</dbReference>
<evidence type="ECO:0000256" key="2">
    <source>
        <dbReference type="SAM" id="SignalP"/>
    </source>
</evidence>
<dbReference type="PANTHER" id="PTHR19134">
    <property type="entry name" value="RECEPTOR-TYPE TYROSINE-PROTEIN PHOSPHATASE"/>
    <property type="match status" value="1"/>
</dbReference>
<keyword evidence="4" id="KW-0675">Receptor</keyword>
<dbReference type="AlphaFoldDB" id="A0A8J5IYZ4"/>
<evidence type="ECO:0000256" key="1">
    <source>
        <dbReference type="SAM" id="MobiDB-lite"/>
    </source>
</evidence>
<dbReference type="InterPro" id="IPR000242">
    <property type="entry name" value="PTP_cat"/>
</dbReference>
<feature type="compositionally biased region" description="Polar residues" evidence="1">
    <location>
        <begin position="96"/>
        <end position="105"/>
    </location>
</feature>
<feature type="region of interest" description="Disordered" evidence="1">
    <location>
        <begin position="205"/>
        <end position="239"/>
    </location>
</feature>
<dbReference type="InterPro" id="IPR029021">
    <property type="entry name" value="Prot-tyrosine_phosphatase-like"/>
</dbReference>
<dbReference type="Gene3D" id="3.90.190.10">
    <property type="entry name" value="Protein tyrosine phosphatase superfamily"/>
    <property type="match status" value="1"/>
</dbReference>
<evidence type="ECO:0000259" key="3">
    <source>
        <dbReference type="PROSITE" id="PS50055"/>
    </source>
</evidence>
<proteinExistence type="predicted"/>
<protein>
    <submittedName>
        <fullName evidence="4">Receptor-type tyrosine-protein phosphatase gamma-like</fullName>
    </submittedName>
</protein>
<sequence length="422" mass="47644">MDCRGRLLKGLSCILERCFCCVTYCGKCCSTCKKVRNECSACLRSCKTRCVSCYEALDCRIGPSEINLNGGQSTNNTTILHQENEYLTLPAAPMVTSASAQSSNPTRKEEAGGTASATNSHEHTTADYLATTEHLDGDLLTTGNHHSVNNSLSINDLQTNNVRPIRANLTTTYQNAADKMSSSLTLTAKSTDWPYMDIKKGQFMEQCTPSPEPVRTKTEEEEGEGDKREHNGRIKPGKSLEAFPSNLIKKEQLEDYLNHAIRSGAIDEEFQNIPPRFNKTVDIATLPSNRRKNRYTNNLPYDDTRVVLSTNSLEYPKSDYINANFIRSYKKTKAYIATQGPKDNNDSTIDDFWKMVWENNTNVIVMLAKLVEGGRVKVSQYWPDQLNVEMEYGEVRVEQVSFEERLDCHLRRFMVSTEDESR</sequence>
<feature type="domain" description="Tyrosine-protein phosphatase" evidence="3">
    <location>
        <begin position="266"/>
        <end position="422"/>
    </location>
</feature>
<feature type="region of interest" description="Disordered" evidence="1">
    <location>
        <begin position="95"/>
        <end position="122"/>
    </location>
</feature>
<dbReference type="SMART" id="SM00194">
    <property type="entry name" value="PTPc"/>
    <property type="match status" value="1"/>
</dbReference>
<accession>A0A8J5IYZ4</accession>
<keyword evidence="2" id="KW-0732">Signal</keyword>
<dbReference type="PANTHER" id="PTHR19134:SF449">
    <property type="entry name" value="TYROSINE-PROTEIN PHOSPHATASE 1"/>
    <property type="match status" value="1"/>
</dbReference>
<dbReference type="Pfam" id="PF00102">
    <property type="entry name" value="Y_phosphatase"/>
    <property type="match status" value="1"/>
</dbReference>
<dbReference type="Proteomes" id="UP000747542">
    <property type="component" value="Unassembled WGS sequence"/>
</dbReference>
<dbReference type="EMBL" id="JAHLQT010047199">
    <property type="protein sequence ID" value="KAG7153392.1"/>
    <property type="molecule type" value="Genomic_DNA"/>
</dbReference>
<name>A0A8J5IYZ4_HOMAM</name>
<keyword evidence="5" id="KW-1185">Reference proteome</keyword>
<comment type="caution">
    <text evidence="4">The sequence shown here is derived from an EMBL/GenBank/DDBJ whole genome shotgun (WGS) entry which is preliminary data.</text>
</comment>
<feature type="non-terminal residue" evidence="4">
    <location>
        <position position="422"/>
    </location>
</feature>
<feature type="signal peptide" evidence="2">
    <location>
        <begin position="1"/>
        <end position="20"/>
    </location>
</feature>
<dbReference type="PROSITE" id="PS50055">
    <property type="entry name" value="TYR_PHOSPHATASE_PTP"/>
    <property type="match status" value="1"/>
</dbReference>
<dbReference type="GO" id="GO:0004725">
    <property type="term" value="F:protein tyrosine phosphatase activity"/>
    <property type="evidence" value="ECO:0007669"/>
    <property type="project" value="InterPro"/>
</dbReference>